<dbReference type="Proteomes" id="UP001457282">
    <property type="component" value="Unassembled WGS sequence"/>
</dbReference>
<dbReference type="Gene3D" id="3.80.10.10">
    <property type="entry name" value="Ribonuclease Inhibitor"/>
    <property type="match status" value="1"/>
</dbReference>
<dbReference type="FunFam" id="3.80.10.10:FF:000024">
    <property type="entry name" value="Somatic embryogenesis receptor kinase 1"/>
    <property type="match status" value="1"/>
</dbReference>
<accession>A0AAW1WUK4</accession>
<protein>
    <recommendedName>
        <fullName evidence="9">Leucine-rich repeat-containing N-terminal plant-type domain-containing protein</fullName>
    </recommendedName>
</protein>
<dbReference type="SUPFAM" id="SSF52058">
    <property type="entry name" value="L domain-like"/>
    <property type="match status" value="1"/>
</dbReference>
<name>A0AAW1WUK4_RUBAR</name>
<sequence length="182" mass="20111">MMMPSTFWFLTLTLTLSVGHLTSFVYSNAEVDALSAIKRSLIDPGNKLKLWDSNSIDPCNWVYVTCNAQNRVTRLDMGRLNLSGKLAPELGNLAQLQYLELYQNKLQGSIPAELGKLTNLIALDLYENNLSGGLPSSLENLKALRFLRVDNNRLLSGPVPRGLLRVPDLDISNTGLTKPPAQ</sequence>
<feature type="signal peptide" evidence="4">
    <location>
        <begin position="1"/>
        <end position="19"/>
    </location>
</feature>
<proteinExistence type="predicted"/>
<dbReference type="Pfam" id="PF23598">
    <property type="entry name" value="LRR_14"/>
    <property type="match status" value="1"/>
</dbReference>
<evidence type="ECO:0000256" key="3">
    <source>
        <dbReference type="ARBA" id="ARBA00022737"/>
    </source>
</evidence>
<evidence type="ECO:0000256" key="4">
    <source>
        <dbReference type="SAM" id="SignalP"/>
    </source>
</evidence>
<dbReference type="AlphaFoldDB" id="A0AAW1WUK4"/>
<feature type="domain" description="Disease resistance R13L4/SHOC-2-like LRR" evidence="6">
    <location>
        <begin position="84"/>
        <end position="154"/>
    </location>
</feature>
<dbReference type="InterPro" id="IPR013210">
    <property type="entry name" value="LRR_N_plant-typ"/>
</dbReference>
<keyword evidence="3" id="KW-0677">Repeat</keyword>
<dbReference type="InterPro" id="IPR055414">
    <property type="entry name" value="LRR_R13L4/SHOC2-like"/>
</dbReference>
<evidence type="ECO:0000259" key="6">
    <source>
        <dbReference type="Pfam" id="PF23598"/>
    </source>
</evidence>
<keyword evidence="1" id="KW-0433">Leucine-rich repeat</keyword>
<evidence type="ECO:0000259" key="5">
    <source>
        <dbReference type="Pfam" id="PF08263"/>
    </source>
</evidence>
<dbReference type="EMBL" id="JBEDUW010000005">
    <property type="protein sequence ID" value="KAK9928283.1"/>
    <property type="molecule type" value="Genomic_DNA"/>
</dbReference>
<keyword evidence="2 4" id="KW-0732">Signal</keyword>
<feature type="chain" id="PRO_5043867295" description="Leucine-rich repeat-containing N-terminal plant-type domain-containing protein" evidence="4">
    <location>
        <begin position="20"/>
        <end position="182"/>
    </location>
</feature>
<organism evidence="7 8">
    <name type="scientific">Rubus argutus</name>
    <name type="common">Southern blackberry</name>
    <dbReference type="NCBI Taxonomy" id="59490"/>
    <lineage>
        <taxon>Eukaryota</taxon>
        <taxon>Viridiplantae</taxon>
        <taxon>Streptophyta</taxon>
        <taxon>Embryophyta</taxon>
        <taxon>Tracheophyta</taxon>
        <taxon>Spermatophyta</taxon>
        <taxon>Magnoliopsida</taxon>
        <taxon>eudicotyledons</taxon>
        <taxon>Gunneridae</taxon>
        <taxon>Pentapetalae</taxon>
        <taxon>rosids</taxon>
        <taxon>fabids</taxon>
        <taxon>Rosales</taxon>
        <taxon>Rosaceae</taxon>
        <taxon>Rosoideae</taxon>
        <taxon>Rosoideae incertae sedis</taxon>
        <taxon>Rubus</taxon>
    </lineage>
</organism>
<reference evidence="7 8" key="1">
    <citation type="journal article" date="2023" name="G3 (Bethesda)">
        <title>A chromosome-length genome assembly and annotation of blackberry (Rubus argutus, cv. 'Hillquist').</title>
        <authorList>
            <person name="Bruna T."/>
            <person name="Aryal R."/>
            <person name="Dudchenko O."/>
            <person name="Sargent D.J."/>
            <person name="Mead D."/>
            <person name="Buti M."/>
            <person name="Cavallini A."/>
            <person name="Hytonen T."/>
            <person name="Andres J."/>
            <person name="Pham M."/>
            <person name="Weisz D."/>
            <person name="Mascagni F."/>
            <person name="Usai G."/>
            <person name="Natali L."/>
            <person name="Bassil N."/>
            <person name="Fernandez G.E."/>
            <person name="Lomsadze A."/>
            <person name="Armour M."/>
            <person name="Olukolu B."/>
            <person name="Poorten T."/>
            <person name="Britton C."/>
            <person name="Davik J."/>
            <person name="Ashrafi H."/>
            <person name="Aiden E.L."/>
            <person name="Borodovsky M."/>
            <person name="Worthington M."/>
        </authorList>
    </citation>
    <scope>NUCLEOTIDE SEQUENCE [LARGE SCALE GENOMIC DNA]</scope>
    <source>
        <strain evidence="7">PI 553951</strain>
    </source>
</reference>
<dbReference type="Pfam" id="PF08263">
    <property type="entry name" value="LRRNT_2"/>
    <property type="match status" value="1"/>
</dbReference>
<evidence type="ECO:0000256" key="2">
    <source>
        <dbReference type="ARBA" id="ARBA00022729"/>
    </source>
</evidence>
<evidence type="ECO:0000256" key="1">
    <source>
        <dbReference type="ARBA" id="ARBA00022614"/>
    </source>
</evidence>
<dbReference type="PANTHER" id="PTHR47988">
    <property type="entry name" value="SOMATIC EMBRYOGENESIS RECEPTOR KINASE 1"/>
    <property type="match status" value="1"/>
</dbReference>
<evidence type="ECO:0008006" key="9">
    <source>
        <dbReference type="Google" id="ProtNLM"/>
    </source>
</evidence>
<evidence type="ECO:0000313" key="7">
    <source>
        <dbReference type="EMBL" id="KAK9928283.1"/>
    </source>
</evidence>
<feature type="domain" description="Leucine-rich repeat-containing N-terminal plant-type" evidence="5">
    <location>
        <begin position="28"/>
        <end position="67"/>
    </location>
</feature>
<comment type="caution">
    <text evidence="7">The sequence shown here is derived from an EMBL/GenBank/DDBJ whole genome shotgun (WGS) entry which is preliminary data.</text>
</comment>
<evidence type="ECO:0000313" key="8">
    <source>
        <dbReference type="Proteomes" id="UP001457282"/>
    </source>
</evidence>
<keyword evidence="8" id="KW-1185">Reference proteome</keyword>
<dbReference type="InterPro" id="IPR032675">
    <property type="entry name" value="LRR_dom_sf"/>
</dbReference>
<gene>
    <name evidence="7" type="ORF">M0R45_025426</name>
</gene>